<protein>
    <submittedName>
        <fullName evidence="1">Helix-turn-helix domain containing protein</fullName>
    </submittedName>
</protein>
<evidence type="ECO:0000313" key="2">
    <source>
        <dbReference type="Proteomes" id="UP000830167"/>
    </source>
</evidence>
<proteinExistence type="predicted"/>
<dbReference type="Proteomes" id="UP000830167">
    <property type="component" value="Chromosome"/>
</dbReference>
<accession>A0ABY4CJX6</accession>
<dbReference type="EMBL" id="CP089291">
    <property type="protein sequence ID" value="UOF90822.1"/>
    <property type="molecule type" value="Genomic_DNA"/>
</dbReference>
<reference evidence="1" key="1">
    <citation type="submission" date="2021-12" db="EMBL/GenBank/DDBJ databases">
        <title>Alicyclobacillaceae gen. nov., sp. nov., isolated from chalcocite enrichment system.</title>
        <authorList>
            <person name="Jiang Z."/>
        </authorList>
    </citation>
    <scope>NUCLEOTIDE SEQUENCE</scope>
    <source>
        <strain evidence="1">MYW30-H2</strain>
    </source>
</reference>
<organism evidence="1 2">
    <name type="scientific">Fodinisporobacter ferrooxydans</name>
    <dbReference type="NCBI Taxonomy" id="2901836"/>
    <lineage>
        <taxon>Bacteria</taxon>
        <taxon>Bacillati</taxon>
        <taxon>Bacillota</taxon>
        <taxon>Bacilli</taxon>
        <taxon>Bacillales</taxon>
        <taxon>Alicyclobacillaceae</taxon>
        <taxon>Fodinisporobacter</taxon>
    </lineage>
</organism>
<keyword evidence="2" id="KW-1185">Reference proteome</keyword>
<name>A0ABY4CJX6_9BACL</name>
<gene>
    <name evidence="1" type="ORF">LSG31_00620</name>
</gene>
<evidence type="ECO:0000313" key="1">
    <source>
        <dbReference type="EMBL" id="UOF90822.1"/>
    </source>
</evidence>
<dbReference type="RefSeq" id="WP_347437518.1">
    <property type="nucleotide sequence ID" value="NZ_CP089291.1"/>
</dbReference>
<sequence length="105" mass="12392">MTNAVAERKTSKRASGYHQDPVKLIATSHMTQERKQLYIALEDMDFIWDMKDIERVERMWEDGISIQAMSRRLDRDTDEIAVLIIDRVRKEKIKPRREGVFGNRG</sequence>